<keyword evidence="3" id="KW-0479">Metal-binding</keyword>
<dbReference type="Pfam" id="PF01979">
    <property type="entry name" value="Amidohydro_1"/>
    <property type="match status" value="1"/>
</dbReference>
<dbReference type="FunFam" id="3.20.20.140:FF:000037">
    <property type="entry name" value="Dihydropyrimidinase"/>
    <property type="match status" value="1"/>
</dbReference>
<accession>A0A2T2WJS6</accession>
<dbReference type="PANTHER" id="PTHR11647">
    <property type="entry name" value="HYDRANTOINASE/DIHYDROPYRIMIDINASE FAMILY MEMBER"/>
    <property type="match status" value="1"/>
</dbReference>
<name>A0A2T2WJS6_9FIRM</name>
<comment type="cofactor">
    <cofactor evidence="1">
        <name>Zn(2+)</name>
        <dbReference type="ChEBI" id="CHEBI:29105"/>
    </cofactor>
</comment>
<dbReference type="CDD" id="cd01314">
    <property type="entry name" value="D-HYD"/>
    <property type="match status" value="1"/>
</dbReference>
<protein>
    <submittedName>
        <fullName evidence="7">Dihydropyrimidinase</fullName>
    </submittedName>
</protein>
<sequence>MKTVIRNGEIVTATDRYRADILVDNGRVALIGSKLAVSADREINADGLLVLPGGIDVHTHFDMPFGGTTSSDDFATGTRAAAFGGTTTIVDFAIQSRGHTMQEALETWHRKAEGKASIDYGFHMIVSEARPEILREMQSMVDQGVTSFKMFTAYPGVFMVDDGGIFRALQRAGEIGAMISMHAENGSVIDVLVEQALAQGHVEPKYHALTRPPEMEGEATHRVIVLAALAQSPLYIVHLSAAQALDAVIQARDQGQTVFAETCPQYLFLSYDNYEEPDFNGAKYVMSPPLRTHEHQERLWRGLRTNDLQVVATDHCPFCMKDQKVLGRDNFAKIPNGAPGVETRMSLIYDGGVGSGRLSLNRFVEVTATMPAKLFGMFPQKGTIAVGSDADLVLFDPNGRTRWSVDTAHMRVDYNPYEGRETVGAVRMVLSRGEVIVDGSTYLGREGRGEFVKRATFRQP</sequence>
<dbReference type="PANTHER" id="PTHR11647:SF1">
    <property type="entry name" value="COLLAPSIN RESPONSE MEDIATOR PROTEIN"/>
    <property type="match status" value="1"/>
</dbReference>
<dbReference type="Proteomes" id="UP000241848">
    <property type="component" value="Unassembled WGS sequence"/>
</dbReference>
<dbReference type="GO" id="GO:0016812">
    <property type="term" value="F:hydrolase activity, acting on carbon-nitrogen (but not peptide) bonds, in cyclic amides"/>
    <property type="evidence" value="ECO:0007669"/>
    <property type="project" value="TreeGrafter"/>
</dbReference>
<keyword evidence="4" id="KW-0378">Hydrolase</keyword>
<dbReference type="NCBIfam" id="TIGR02033">
    <property type="entry name" value="D-hydantoinase"/>
    <property type="match status" value="1"/>
</dbReference>
<comment type="caution">
    <text evidence="7">The sequence shown here is derived from an EMBL/GenBank/DDBJ whole genome shotgun (WGS) entry which is preliminary data.</text>
</comment>
<feature type="domain" description="Amidohydrolase-related" evidence="6">
    <location>
        <begin position="49"/>
        <end position="435"/>
    </location>
</feature>
<dbReference type="InterPro" id="IPR050378">
    <property type="entry name" value="Metallo-dep_Hydrolases_sf"/>
</dbReference>
<dbReference type="InterPro" id="IPR006680">
    <property type="entry name" value="Amidohydro-rel"/>
</dbReference>
<evidence type="ECO:0000313" key="7">
    <source>
        <dbReference type="EMBL" id="PSR22476.1"/>
    </source>
</evidence>
<evidence type="ECO:0000256" key="1">
    <source>
        <dbReference type="ARBA" id="ARBA00001947"/>
    </source>
</evidence>
<organism evidence="7 8">
    <name type="scientific">Sulfobacillus acidophilus</name>
    <dbReference type="NCBI Taxonomy" id="53633"/>
    <lineage>
        <taxon>Bacteria</taxon>
        <taxon>Bacillati</taxon>
        <taxon>Bacillota</taxon>
        <taxon>Clostridia</taxon>
        <taxon>Eubacteriales</taxon>
        <taxon>Clostridiales Family XVII. Incertae Sedis</taxon>
        <taxon>Sulfobacillus</taxon>
    </lineage>
</organism>
<evidence type="ECO:0000313" key="8">
    <source>
        <dbReference type="Proteomes" id="UP000241848"/>
    </source>
</evidence>
<evidence type="ECO:0000256" key="5">
    <source>
        <dbReference type="PIRSR" id="PIRSR611778-50"/>
    </source>
</evidence>
<dbReference type="InterPro" id="IPR032466">
    <property type="entry name" value="Metal_Hydrolase"/>
</dbReference>
<dbReference type="GO" id="GO:0046872">
    <property type="term" value="F:metal ion binding"/>
    <property type="evidence" value="ECO:0007669"/>
    <property type="project" value="UniProtKB-KW"/>
</dbReference>
<dbReference type="SUPFAM" id="SSF51338">
    <property type="entry name" value="Composite domain of metallo-dependent hydrolases"/>
    <property type="match status" value="2"/>
</dbReference>
<dbReference type="GO" id="GO:0005829">
    <property type="term" value="C:cytosol"/>
    <property type="evidence" value="ECO:0007669"/>
    <property type="project" value="TreeGrafter"/>
</dbReference>
<evidence type="ECO:0000259" key="6">
    <source>
        <dbReference type="Pfam" id="PF01979"/>
    </source>
</evidence>
<evidence type="ECO:0000256" key="2">
    <source>
        <dbReference type="ARBA" id="ARBA00008829"/>
    </source>
</evidence>
<dbReference type="InterPro" id="IPR011059">
    <property type="entry name" value="Metal-dep_hydrolase_composite"/>
</dbReference>
<dbReference type="Gene3D" id="2.30.40.10">
    <property type="entry name" value="Urease, subunit C, domain 1"/>
    <property type="match status" value="1"/>
</dbReference>
<evidence type="ECO:0000256" key="4">
    <source>
        <dbReference type="ARBA" id="ARBA00022801"/>
    </source>
</evidence>
<gene>
    <name evidence="7" type="primary">hydA</name>
    <name evidence="7" type="ORF">C7B45_06545</name>
</gene>
<dbReference type="Gene3D" id="3.20.20.140">
    <property type="entry name" value="Metal-dependent hydrolases"/>
    <property type="match status" value="1"/>
</dbReference>
<comment type="PTM">
    <text evidence="5">Carbamylation allows a single lysine to coordinate two divalent metal cations.</text>
</comment>
<dbReference type="SUPFAM" id="SSF51556">
    <property type="entry name" value="Metallo-dependent hydrolases"/>
    <property type="match status" value="1"/>
</dbReference>
<proteinExistence type="inferred from homology"/>
<evidence type="ECO:0000256" key="3">
    <source>
        <dbReference type="ARBA" id="ARBA00022723"/>
    </source>
</evidence>
<dbReference type="EMBL" id="PXYV01000016">
    <property type="protein sequence ID" value="PSR22476.1"/>
    <property type="molecule type" value="Genomic_DNA"/>
</dbReference>
<reference evidence="7 8" key="1">
    <citation type="journal article" date="2014" name="BMC Genomics">
        <title>Comparison of environmental and isolate Sulfobacillus genomes reveals diverse carbon, sulfur, nitrogen, and hydrogen metabolisms.</title>
        <authorList>
            <person name="Justice N.B."/>
            <person name="Norman A."/>
            <person name="Brown C.T."/>
            <person name="Singh A."/>
            <person name="Thomas B.C."/>
            <person name="Banfield J.F."/>
        </authorList>
    </citation>
    <scope>NUCLEOTIDE SEQUENCE [LARGE SCALE GENOMIC DNA]</scope>
    <source>
        <strain evidence="7">AMDSBA3</strain>
    </source>
</reference>
<feature type="modified residue" description="N6-carboxylysine" evidence="5">
    <location>
        <position position="149"/>
    </location>
</feature>
<comment type="similarity">
    <text evidence="2">Belongs to the metallo-dependent hydrolases superfamily. Hydantoinase/dihydropyrimidinase family.</text>
</comment>
<dbReference type="AlphaFoldDB" id="A0A2T2WJS6"/>
<dbReference type="InterPro" id="IPR011778">
    <property type="entry name" value="Hydantoinase/dihydroPyrase"/>
</dbReference>